<feature type="domain" description="HTH rpiR-type" evidence="1">
    <location>
        <begin position="3"/>
        <end position="79"/>
    </location>
</feature>
<sequence length="264" mass="30908">MEPIMKLFQYFNEESQESTYYTLVEFTLNHIKQLPELSISDFSEKTFVSKATITRFTHFLGFDSYKSFKKYFQVIGDSSRNSFLRMSAGEVKRLMSEPTQFFYDYTEQIIRSLEDTRQTVKTEEVDLIVQAVVAASKVTFVGYSDSSYIATDIQLGCLAAGKLVEVPKTQVKFKEIATTYTDKDLVVILSNYGNFFHLYNDFYQSLLKRKVPVILITQNYYSMDSFAFKQTLYLCSQRHLNVGNYPLRLFSDYFVRRFVFHVNH</sequence>
<reference evidence="2" key="2">
    <citation type="journal article" date="2023" name="Curr. Microbiol.">
        <title>Granulicatella seriolae sp. nov., a Novel Facultative Anaerobe Isolated from Yellowtail Marine Fish.</title>
        <authorList>
            <person name="Lee M."/>
            <person name="Choi Y.J."/>
            <person name="Farooq A."/>
            <person name="Jeong J.B."/>
            <person name="Jung M.Y."/>
        </authorList>
    </citation>
    <scope>NUCLEOTIDE SEQUENCE</scope>
    <source>
        <strain evidence="2">S8</strain>
    </source>
</reference>
<dbReference type="Pfam" id="PF01418">
    <property type="entry name" value="HTH_6"/>
    <property type="match status" value="1"/>
</dbReference>
<dbReference type="EMBL" id="JANHNZ010000001">
    <property type="protein sequence ID" value="MCQ9209315.1"/>
    <property type="molecule type" value="Genomic_DNA"/>
</dbReference>
<dbReference type="Proteomes" id="UP001059480">
    <property type="component" value="Unassembled WGS sequence"/>
</dbReference>
<dbReference type="InterPro" id="IPR046348">
    <property type="entry name" value="SIS_dom_sf"/>
</dbReference>
<evidence type="ECO:0000259" key="1">
    <source>
        <dbReference type="PROSITE" id="PS51071"/>
    </source>
</evidence>
<accession>A0ABT1WMK2</accession>
<dbReference type="SUPFAM" id="SSF46689">
    <property type="entry name" value="Homeodomain-like"/>
    <property type="match status" value="1"/>
</dbReference>
<dbReference type="InterPro" id="IPR047640">
    <property type="entry name" value="RpiR-like"/>
</dbReference>
<dbReference type="SUPFAM" id="SSF53697">
    <property type="entry name" value="SIS domain"/>
    <property type="match status" value="1"/>
</dbReference>
<reference evidence="2" key="3">
    <citation type="journal article" date="2023" name="Microbiol. Resour. Announc.">
        <title>Draft Genome Sequence of Granulicatella sp. Strain S8, Isolated from a Marine Fish, Seriola quinqueradiata.</title>
        <authorList>
            <person name="Lee M."/>
            <person name="Farooq A."/>
            <person name="Jeong J.B."/>
            <person name="Jung M.Y."/>
        </authorList>
    </citation>
    <scope>NUCLEOTIDE SEQUENCE</scope>
    <source>
        <strain evidence="2">S8</strain>
    </source>
</reference>
<gene>
    <name evidence="2" type="ORF">NPA36_01870</name>
</gene>
<comment type="caution">
    <text evidence="2">The sequence shown here is derived from an EMBL/GenBank/DDBJ whole genome shotgun (WGS) entry which is preliminary data.</text>
</comment>
<dbReference type="InterPro" id="IPR036388">
    <property type="entry name" value="WH-like_DNA-bd_sf"/>
</dbReference>
<proteinExistence type="predicted"/>
<organism evidence="2 3">
    <name type="scientific">Granulicatella seriolae</name>
    <dbReference type="NCBI Taxonomy" id="2967226"/>
    <lineage>
        <taxon>Bacteria</taxon>
        <taxon>Bacillati</taxon>
        <taxon>Bacillota</taxon>
        <taxon>Bacilli</taxon>
        <taxon>Lactobacillales</taxon>
        <taxon>Carnobacteriaceae</taxon>
        <taxon>Granulicatella</taxon>
    </lineage>
</organism>
<dbReference type="PANTHER" id="PTHR30514">
    <property type="entry name" value="GLUCOKINASE"/>
    <property type="match status" value="1"/>
</dbReference>
<dbReference type="PROSITE" id="PS51071">
    <property type="entry name" value="HTH_RPIR"/>
    <property type="match status" value="1"/>
</dbReference>
<name>A0ABT1WMK2_9LACT</name>
<dbReference type="RefSeq" id="WP_256944419.1">
    <property type="nucleotide sequence ID" value="NZ_JANHNZ010000001.1"/>
</dbReference>
<evidence type="ECO:0000313" key="3">
    <source>
        <dbReference type="Proteomes" id="UP001059480"/>
    </source>
</evidence>
<reference evidence="2" key="1">
    <citation type="submission" date="2022-07" db="EMBL/GenBank/DDBJ databases">
        <authorList>
            <person name="Jung M.-Y."/>
            <person name="Lee M."/>
        </authorList>
    </citation>
    <scope>NUCLEOTIDE SEQUENCE</scope>
    <source>
        <strain evidence="2">S8</strain>
    </source>
</reference>
<dbReference type="InterPro" id="IPR009057">
    <property type="entry name" value="Homeodomain-like_sf"/>
</dbReference>
<dbReference type="InterPro" id="IPR000281">
    <property type="entry name" value="HTH_RpiR"/>
</dbReference>
<keyword evidence="3" id="KW-1185">Reference proteome</keyword>
<evidence type="ECO:0000313" key="2">
    <source>
        <dbReference type="EMBL" id="MCQ9209315.1"/>
    </source>
</evidence>
<dbReference type="PANTHER" id="PTHR30514:SF1">
    <property type="entry name" value="HTH-TYPE TRANSCRIPTIONAL REGULATOR HEXR-RELATED"/>
    <property type="match status" value="1"/>
</dbReference>
<dbReference type="Gene3D" id="3.40.50.10490">
    <property type="entry name" value="Glucose-6-phosphate isomerase like protein, domain 1"/>
    <property type="match status" value="1"/>
</dbReference>
<dbReference type="Gene3D" id="1.10.10.10">
    <property type="entry name" value="Winged helix-like DNA-binding domain superfamily/Winged helix DNA-binding domain"/>
    <property type="match status" value="1"/>
</dbReference>
<protein>
    <submittedName>
        <fullName evidence="2">MurR/RpiR family transcriptional regulator</fullName>
    </submittedName>
</protein>